<gene>
    <name evidence="1" type="ORF">I7412_02580</name>
</gene>
<dbReference type="EMBL" id="JAEACQ010000123">
    <property type="protein sequence ID" value="MBL7626081.1"/>
    <property type="molecule type" value="Genomic_DNA"/>
</dbReference>
<evidence type="ECO:0000313" key="2">
    <source>
        <dbReference type="Proteomes" id="UP000604475"/>
    </source>
</evidence>
<dbReference type="InterPro" id="IPR004211">
    <property type="entry name" value="Endonuclease_7"/>
</dbReference>
<sequence>MNEEDARRRRELEYQAVDYLLDNPRVSREVLRRLLSTRQDWELRQLLAGEAPEWARPVDVPSADQEAAQACLTAGVPACWGWEIPSRDQVRARLVAMGYPERLAEQQVGKYWEARRFREFHQGRCAICGREPRRLFTDHSHETGLVRGYLCPGCNLSEARSDLSIMECYRQRNPATILDYYEVYWSEFGGYAEPEPEHDIWKDNPTTGLL</sequence>
<keyword evidence="2" id="KW-1185">Reference proteome</keyword>
<reference evidence="1" key="1">
    <citation type="submission" date="2020-12" db="EMBL/GenBank/DDBJ databases">
        <title>Genomic characterization of non-nitrogen-fixing Frankia strains.</title>
        <authorList>
            <person name="Carlos-Shanley C."/>
            <person name="Guerra T."/>
            <person name="Hahn D."/>
        </authorList>
    </citation>
    <scope>NUCLEOTIDE SEQUENCE</scope>
    <source>
        <strain evidence="1">CN6</strain>
    </source>
</reference>
<dbReference type="AlphaFoldDB" id="A0A937RHF3"/>
<dbReference type="InterPro" id="IPR038563">
    <property type="entry name" value="Endonuclease_7_sf"/>
</dbReference>
<dbReference type="Proteomes" id="UP000604475">
    <property type="component" value="Unassembled WGS sequence"/>
</dbReference>
<proteinExistence type="predicted"/>
<organism evidence="1 2">
    <name type="scientific">Frankia nepalensis</name>
    <dbReference type="NCBI Taxonomy" id="1836974"/>
    <lineage>
        <taxon>Bacteria</taxon>
        <taxon>Bacillati</taxon>
        <taxon>Actinomycetota</taxon>
        <taxon>Actinomycetes</taxon>
        <taxon>Frankiales</taxon>
        <taxon>Frankiaceae</taxon>
        <taxon>Frankia</taxon>
    </lineage>
</organism>
<evidence type="ECO:0000313" key="1">
    <source>
        <dbReference type="EMBL" id="MBL7626081.1"/>
    </source>
</evidence>
<evidence type="ECO:0008006" key="3">
    <source>
        <dbReference type="Google" id="ProtNLM"/>
    </source>
</evidence>
<dbReference type="RefSeq" id="WP_203002914.1">
    <property type="nucleotide sequence ID" value="NZ_JADWYU010000102.1"/>
</dbReference>
<dbReference type="Gene3D" id="3.40.1800.10">
    <property type="entry name" value="His-Me finger endonucleases"/>
    <property type="match status" value="1"/>
</dbReference>
<protein>
    <recommendedName>
        <fullName evidence="3">Recombination endonuclease VII</fullName>
    </recommendedName>
</protein>
<accession>A0A937RHF3</accession>
<dbReference type="InterPro" id="IPR044925">
    <property type="entry name" value="His-Me_finger_sf"/>
</dbReference>
<dbReference type="Pfam" id="PF02945">
    <property type="entry name" value="Endonuclease_7"/>
    <property type="match status" value="1"/>
</dbReference>
<name>A0A937RHF3_9ACTN</name>
<dbReference type="SUPFAM" id="SSF54060">
    <property type="entry name" value="His-Me finger endonucleases"/>
    <property type="match status" value="1"/>
</dbReference>
<comment type="caution">
    <text evidence="1">The sequence shown here is derived from an EMBL/GenBank/DDBJ whole genome shotgun (WGS) entry which is preliminary data.</text>
</comment>